<dbReference type="PANTHER" id="PTHR43243">
    <property type="entry name" value="INNER MEMBRANE TRANSPORTER YGJI-RELATED"/>
    <property type="match status" value="1"/>
</dbReference>
<dbReference type="Pfam" id="PF13520">
    <property type="entry name" value="AA_permease_2"/>
    <property type="match status" value="1"/>
</dbReference>
<evidence type="ECO:0000256" key="1">
    <source>
        <dbReference type="ARBA" id="ARBA00004141"/>
    </source>
</evidence>
<feature type="transmembrane region" description="Helical" evidence="5">
    <location>
        <begin position="34"/>
        <end position="56"/>
    </location>
</feature>
<feature type="transmembrane region" description="Helical" evidence="5">
    <location>
        <begin position="407"/>
        <end position="426"/>
    </location>
</feature>
<evidence type="ECO:0000313" key="7">
    <source>
        <dbReference type="EMBL" id="JAS45458.1"/>
    </source>
</evidence>
<dbReference type="PANTHER" id="PTHR43243:SF95">
    <property type="entry name" value="LD37241P"/>
    <property type="match status" value="1"/>
</dbReference>
<organism evidence="7">
    <name type="scientific">Cuerna arida</name>
    <dbReference type="NCBI Taxonomy" id="1464854"/>
    <lineage>
        <taxon>Eukaryota</taxon>
        <taxon>Metazoa</taxon>
        <taxon>Ecdysozoa</taxon>
        <taxon>Arthropoda</taxon>
        <taxon>Hexapoda</taxon>
        <taxon>Insecta</taxon>
        <taxon>Pterygota</taxon>
        <taxon>Neoptera</taxon>
        <taxon>Paraneoptera</taxon>
        <taxon>Hemiptera</taxon>
        <taxon>Auchenorrhyncha</taxon>
        <taxon>Membracoidea</taxon>
        <taxon>Cicadellidae</taxon>
        <taxon>Cicadellinae</taxon>
        <taxon>Proconiini</taxon>
        <taxon>Cuerna</taxon>
    </lineage>
</organism>
<feature type="transmembrane region" description="Helical" evidence="5">
    <location>
        <begin position="380"/>
        <end position="401"/>
    </location>
</feature>
<dbReference type="InterPro" id="IPR029485">
    <property type="entry name" value="CAT_C"/>
</dbReference>
<feature type="transmembrane region" description="Helical" evidence="5">
    <location>
        <begin position="549"/>
        <end position="569"/>
    </location>
</feature>
<dbReference type="GO" id="GO:0005886">
    <property type="term" value="C:plasma membrane"/>
    <property type="evidence" value="ECO:0007669"/>
    <property type="project" value="TreeGrafter"/>
</dbReference>
<sequence>MIRDQSVRLVNVLSRRKSIEEEESYDTKIRLKRVLGLMDLTCLGIGSTLGLGAYVLAGAVAKTAAGPAVVLSFMVAATASAFAAMCYAEFAARVPKAGSAYVYSYVTVGELPAFIIGWDLVLEYVIGAASLARGLSNYIDSLLGKAMSKFLLEHLPIHVSFLSPYPDFLTFFLIVIVAGLIAWGVRESTLLNNVFTTINLLTLTTVVVAGSFYIDKKNWSLEKDEIPETDDFDKPIRSGEGGFMPFGVSGVMSGAATCFYGYVGFDGIATTGEEAKNPKRNIPLAIVLSLIVITIAYIAGACILTLMLPYYLQDPDAPLPHVFDKVNLTPVRYIVTIGAIFAMSTSLLCCAFPVPRVLYCMGRDRLLFSPFSKLSSRTQTPVLAITFAGLLSAITGSLFNLDQLIDMMSIGTLMAYTVVAVCVLILRYKVKEGGEQLEESSSSDEDTPRVSPTSASAKRAFCALSAYIVLALATCFTHVTVEDQVMEGKLWAIVTLLVLVFLLVITVLIMCGQPKNREKLSFNVPMLPLVPCISIFVNLYLMAKLDTHTWMRFIFWLIIGMMIYTTYGIPHSVKGLKMKHAREQHEEEQRSRAAENP</sequence>
<keyword evidence="2 5" id="KW-0812">Transmembrane</keyword>
<name>A0A1B6F5I2_9HEMI</name>
<protein>
    <recommendedName>
        <fullName evidence="6">Cationic amino acid transporter C-terminal domain-containing protein</fullName>
    </recommendedName>
</protein>
<dbReference type="GO" id="GO:0000064">
    <property type="term" value="F:L-ornithine transmembrane transporter activity"/>
    <property type="evidence" value="ECO:0007669"/>
    <property type="project" value="TreeGrafter"/>
</dbReference>
<keyword evidence="4 5" id="KW-0472">Membrane</keyword>
<feature type="transmembrane region" description="Helical" evidence="5">
    <location>
        <begin position="68"/>
        <end position="88"/>
    </location>
</feature>
<evidence type="ECO:0000256" key="2">
    <source>
        <dbReference type="ARBA" id="ARBA00022692"/>
    </source>
</evidence>
<proteinExistence type="predicted"/>
<feature type="transmembrane region" description="Helical" evidence="5">
    <location>
        <begin position="524"/>
        <end position="543"/>
    </location>
</feature>
<accession>A0A1B6F5I2</accession>
<feature type="transmembrane region" description="Helical" evidence="5">
    <location>
        <begin position="243"/>
        <end position="263"/>
    </location>
</feature>
<dbReference type="PIRSF" id="PIRSF006060">
    <property type="entry name" value="AA_transporter"/>
    <property type="match status" value="1"/>
</dbReference>
<feature type="transmembrane region" description="Helical" evidence="5">
    <location>
        <begin position="460"/>
        <end position="479"/>
    </location>
</feature>
<evidence type="ECO:0000256" key="3">
    <source>
        <dbReference type="ARBA" id="ARBA00022989"/>
    </source>
</evidence>
<dbReference type="GO" id="GO:0061459">
    <property type="term" value="F:L-arginine transmembrane transporter activity"/>
    <property type="evidence" value="ECO:0007669"/>
    <property type="project" value="TreeGrafter"/>
</dbReference>
<gene>
    <name evidence="7" type="ORF">g.32091</name>
</gene>
<dbReference type="Pfam" id="PF13906">
    <property type="entry name" value="AA_permease_C"/>
    <property type="match status" value="1"/>
</dbReference>
<comment type="subcellular location">
    <subcellularLocation>
        <location evidence="1">Membrane</location>
        <topology evidence="1">Multi-pass membrane protein</topology>
    </subcellularLocation>
</comment>
<dbReference type="EMBL" id="GECZ01024311">
    <property type="protein sequence ID" value="JAS45458.1"/>
    <property type="molecule type" value="Transcribed_RNA"/>
</dbReference>
<dbReference type="GO" id="GO:0015189">
    <property type="term" value="F:L-lysine transmembrane transporter activity"/>
    <property type="evidence" value="ECO:0007669"/>
    <property type="project" value="TreeGrafter"/>
</dbReference>
<dbReference type="GO" id="GO:0097638">
    <property type="term" value="P:L-arginine import across plasma membrane"/>
    <property type="evidence" value="ECO:0007669"/>
    <property type="project" value="TreeGrafter"/>
</dbReference>
<evidence type="ECO:0000256" key="5">
    <source>
        <dbReference type="SAM" id="Phobius"/>
    </source>
</evidence>
<feature type="transmembrane region" description="Helical" evidence="5">
    <location>
        <begin position="491"/>
        <end position="512"/>
    </location>
</feature>
<feature type="domain" description="Cationic amino acid transporter C-terminal" evidence="6">
    <location>
        <begin position="522"/>
        <end position="572"/>
    </location>
</feature>
<evidence type="ECO:0000259" key="6">
    <source>
        <dbReference type="Pfam" id="PF13906"/>
    </source>
</evidence>
<feature type="transmembrane region" description="Helical" evidence="5">
    <location>
        <begin position="168"/>
        <end position="185"/>
    </location>
</feature>
<dbReference type="FunFam" id="1.20.1740.10:FF:000010">
    <property type="entry name" value="probable cationic amino acid transporter"/>
    <property type="match status" value="1"/>
</dbReference>
<feature type="transmembrane region" description="Helical" evidence="5">
    <location>
        <begin position="284"/>
        <end position="311"/>
    </location>
</feature>
<reference evidence="7" key="1">
    <citation type="submission" date="2015-11" db="EMBL/GenBank/DDBJ databases">
        <title>De novo transcriptome assembly of four potential Pierce s Disease insect vectors from Arizona vineyards.</title>
        <authorList>
            <person name="Tassone E.E."/>
        </authorList>
    </citation>
    <scope>NUCLEOTIDE SEQUENCE</scope>
</reference>
<dbReference type="InterPro" id="IPR002293">
    <property type="entry name" value="AA/rel_permease1"/>
</dbReference>
<dbReference type="Gene3D" id="1.20.1740.10">
    <property type="entry name" value="Amino acid/polyamine transporter I"/>
    <property type="match status" value="1"/>
</dbReference>
<evidence type="ECO:0000256" key="4">
    <source>
        <dbReference type="ARBA" id="ARBA00023136"/>
    </source>
</evidence>
<feature type="transmembrane region" description="Helical" evidence="5">
    <location>
        <begin position="100"/>
        <end position="118"/>
    </location>
</feature>
<feature type="transmembrane region" description="Helical" evidence="5">
    <location>
        <begin position="331"/>
        <end position="359"/>
    </location>
</feature>
<feature type="transmembrane region" description="Helical" evidence="5">
    <location>
        <begin position="197"/>
        <end position="214"/>
    </location>
</feature>
<keyword evidence="3 5" id="KW-1133">Transmembrane helix</keyword>
<dbReference type="AlphaFoldDB" id="A0A1B6F5I2"/>